<sequence>MLTVLCALAGPGVGWAASGDGGPTAVAASTVAAKRPAWQATSGVPGPGLPARKQTSGASPALLACDTHAVGNWSYTDQAGVRHNAMNSQVQVRDHLTGALIAGLTNSAGNFDICFGAAQFTQMYITFKAENAAWRVQNGTDVYNWSTPIRANPVPGSTVNFGAMAPVDVAGNRAAHAFDVGNDAWLGVPHSNGCWDPKDTTCSQVRIDWANDRTSGMDHYDQTGNFVSLLSATPDAPMSVMHEIGHALMDDLYNDAFPSTAGCPVPHPPNAASTAVCAWIEGWATFFSLAMYHTSVLLSGNGGSTDFEFPSWGSAGVANGDVTETRVIGALQDLIDTGAHSSETWDQHSEGFGVEFFTLAHHVDNTFASFWNSRGADGFDVSDATMGSLYQNTIDYQYRNPLIEGQGQSLPTFLSDTPPQNFGFNTTVHSWSVVALRPSAPTDFDFTMYDDRAQTSFLKASNFNDQAVDFVAIDSNLRPLGDYYPRVNQFRGPGTFRIEHVQAFQTLQPASSSSFRFDDSNVAAVEETDLTAGVPVTISLTEASVISTASLFIMGDDPSTPATFVQNRSSAVVSAVADPIFGGPVSVTFTPTRTGRYGVVVTGDNGGGDYTLTRS</sequence>
<feature type="signal peptide" evidence="1">
    <location>
        <begin position="1"/>
        <end position="16"/>
    </location>
</feature>
<proteinExistence type="predicted"/>
<accession>A0ABU4FVG2</accession>
<reference evidence="2 3" key="1">
    <citation type="submission" date="2023-10" db="EMBL/GenBank/DDBJ databases">
        <title>Characterization of rhizosphere-enriched actinobacteria from wheat plants lab-grown on chernevaya soil.</title>
        <authorList>
            <person name="Tikhonova E.N."/>
            <person name="Konopkin A."/>
            <person name="Kravchenko I.K."/>
        </authorList>
    </citation>
    <scope>NUCLEOTIDE SEQUENCE [LARGE SCALE GENOMIC DNA]</scope>
    <source>
        <strain evidence="2 3">RR29</strain>
    </source>
</reference>
<dbReference type="RefSeq" id="WP_317776239.1">
    <property type="nucleotide sequence ID" value="NZ_JAWMAJ010000417.1"/>
</dbReference>
<keyword evidence="3" id="KW-1185">Reference proteome</keyword>
<dbReference type="Proteomes" id="UP001187346">
    <property type="component" value="Unassembled WGS sequence"/>
</dbReference>
<dbReference type="EMBL" id="JAWMAJ010000417">
    <property type="protein sequence ID" value="MDV7224003.1"/>
    <property type="molecule type" value="Genomic_DNA"/>
</dbReference>
<organism evidence="2 3">
    <name type="scientific">Streptomyces prunicolor</name>
    <dbReference type="NCBI Taxonomy" id="67348"/>
    <lineage>
        <taxon>Bacteria</taxon>
        <taxon>Bacillati</taxon>
        <taxon>Actinomycetota</taxon>
        <taxon>Actinomycetes</taxon>
        <taxon>Kitasatosporales</taxon>
        <taxon>Streptomycetaceae</taxon>
        <taxon>Streptomyces</taxon>
    </lineage>
</organism>
<evidence type="ECO:0000313" key="3">
    <source>
        <dbReference type="Proteomes" id="UP001187346"/>
    </source>
</evidence>
<feature type="chain" id="PRO_5046000690" evidence="1">
    <location>
        <begin position="17"/>
        <end position="615"/>
    </location>
</feature>
<name>A0ABU4FVG2_9ACTN</name>
<keyword evidence="1" id="KW-0732">Signal</keyword>
<evidence type="ECO:0000256" key="1">
    <source>
        <dbReference type="SAM" id="SignalP"/>
    </source>
</evidence>
<comment type="caution">
    <text evidence="2">The sequence shown here is derived from an EMBL/GenBank/DDBJ whole genome shotgun (WGS) entry which is preliminary data.</text>
</comment>
<evidence type="ECO:0000313" key="2">
    <source>
        <dbReference type="EMBL" id="MDV7224003.1"/>
    </source>
</evidence>
<gene>
    <name evidence="2" type="ORF">R5A26_49620</name>
</gene>
<protein>
    <submittedName>
        <fullName evidence="2">Uncharacterized protein</fullName>
    </submittedName>
</protein>